<proteinExistence type="predicted"/>
<reference evidence="1 2" key="1">
    <citation type="submission" date="2014-04" db="EMBL/GenBank/DDBJ databases">
        <authorList>
            <consortium name="DOE Joint Genome Institute"/>
            <person name="Kuo A."/>
            <person name="Kohler A."/>
            <person name="Nagy L.G."/>
            <person name="Floudas D."/>
            <person name="Copeland A."/>
            <person name="Barry K.W."/>
            <person name="Cichocki N."/>
            <person name="Veneault-Fourrey C."/>
            <person name="LaButti K."/>
            <person name="Lindquist E.A."/>
            <person name="Lipzen A."/>
            <person name="Lundell T."/>
            <person name="Morin E."/>
            <person name="Murat C."/>
            <person name="Sun H."/>
            <person name="Tunlid A."/>
            <person name="Henrissat B."/>
            <person name="Grigoriev I.V."/>
            <person name="Hibbett D.S."/>
            <person name="Martin F."/>
            <person name="Nordberg H.P."/>
            <person name="Cantor M.N."/>
            <person name="Hua S.X."/>
        </authorList>
    </citation>
    <scope>NUCLEOTIDE SEQUENCE [LARGE SCALE GENOMIC DNA]</scope>
    <source>
        <strain evidence="1 2">Foug A</strain>
    </source>
</reference>
<organism evidence="1 2">
    <name type="scientific">Scleroderma citrinum Foug A</name>
    <dbReference type="NCBI Taxonomy" id="1036808"/>
    <lineage>
        <taxon>Eukaryota</taxon>
        <taxon>Fungi</taxon>
        <taxon>Dikarya</taxon>
        <taxon>Basidiomycota</taxon>
        <taxon>Agaricomycotina</taxon>
        <taxon>Agaricomycetes</taxon>
        <taxon>Agaricomycetidae</taxon>
        <taxon>Boletales</taxon>
        <taxon>Sclerodermatineae</taxon>
        <taxon>Sclerodermataceae</taxon>
        <taxon>Scleroderma</taxon>
    </lineage>
</organism>
<protein>
    <submittedName>
        <fullName evidence="1">Uncharacterized protein</fullName>
    </submittedName>
</protein>
<sequence>MSKLKSLPSTHEQHKIPLTRPIDRLYYLDLTLPNDDDAELHNYFSIQFHSMFKFHPGVKRILRENGAEDLLIKTPDITVIGVTSHPPSPEVTKMIKTIHDVLLHWTMPNLLCQCFARCWEPISYPPISTSRTANGEGQHSHGTSISSEWEHITSPAVSTPHTANGGVQHSCSTSVDVELELALPHQFNSPTPEPTQFCTSSPSSEEEKQGITLLILLVQSMLMPIVPKEGPPDVGALMSSAFGPFCLP</sequence>
<evidence type="ECO:0000313" key="1">
    <source>
        <dbReference type="EMBL" id="KIM51895.1"/>
    </source>
</evidence>
<dbReference type="OrthoDB" id="2691235at2759"/>
<dbReference type="Proteomes" id="UP000053989">
    <property type="component" value="Unassembled WGS sequence"/>
</dbReference>
<dbReference type="EMBL" id="KN822234">
    <property type="protein sequence ID" value="KIM51895.1"/>
    <property type="molecule type" value="Genomic_DNA"/>
</dbReference>
<name>A0A0C3CTJ0_9AGAM</name>
<dbReference type="InParanoid" id="A0A0C3CTJ0"/>
<reference evidence="2" key="2">
    <citation type="submission" date="2015-01" db="EMBL/GenBank/DDBJ databases">
        <title>Evolutionary Origins and Diversification of the Mycorrhizal Mutualists.</title>
        <authorList>
            <consortium name="DOE Joint Genome Institute"/>
            <consortium name="Mycorrhizal Genomics Consortium"/>
            <person name="Kohler A."/>
            <person name="Kuo A."/>
            <person name="Nagy L.G."/>
            <person name="Floudas D."/>
            <person name="Copeland A."/>
            <person name="Barry K.W."/>
            <person name="Cichocki N."/>
            <person name="Veneault-Fourrey C."/>
            <person name="LaButti K."/>
            <person name="Lindquist E.A."/>
            <person name="Lipzen A."/>
            <person name="Lundell T."/>
            <person name="Morin E."/>
            <person name="Murat C."/>
            <person name="Riley R."/>
            <person name="Ohm R."/>
            <person name="Sun H."/>
            <person name="Tunlid A."/>
            <person name="Henrissat B."/>
            <person name="Grigoriev I.V."/>
            <person name="Hibbett D.S."/>
            <person name="Martin F."/>
        </authorList>
    </citation>
    <scope>NUCLEOTIDE SEQUENCE [LARGE SCALE GENOMIC DNA]</scope>
    <source>
        <strain evidence="2">Foug A</strain>
    </source>
</reference>
<keyword evidence="2" id="KW-1185">Reference proteome</keyword>
<gene>
    <name evidence="1" type="ORF">SCLCIDRAFT_33073</name>
</gene>
<dbReference type="HOGENOM" id="CLU_1129644_0_0_1"/>
<dbReference type="AlphaFoldDB" id="A0A0C3CTJ0"/>
<accession>A0A0C3CTJ0</accession>
<evidence type="ECO:0000313" key="2">
    <source>
        <dbReference type="Proteomes" id="UP000053989"/>
    </source>
</evidence>